<proteinExistence type="predicted"/>
<accession>A0ABW4TDZ6</accession>
<evidence type="ECO:0000313" key="3">
    <source>
        <dbReference type="Proteomes" id="UP001597368"/>
    </source>
</evidence>
<dbReference type="Gene3D" id="3.60.15.10">
    <property type="entry name" value="Ribonuclease Z/Hydroxyacylglutathione hydrolase-like"/>
    <property type="match status" value="1"/>
</dbReference>
<dbReference type="InterPro" id="IPR036866">
    <property type="entry name" value="RibonucZ/Hydroxyglut_hydro"/>
</dbReference>
<dbReference type="InterPro" id="IPR050855">
    <property type="entry name" value="NDM-1-like"/>
</dbReference>
<name>A0ABW4TDZ6_9ACTN</name>
<dbReference type="Proteomes" id="UP001597368">
    <property type="component" value="Unassembled WGS sequence"/>
</dbReference>
<dbReference type="PANTHER" id="PTHR42951">
    <property type="entry name" value="METALLO-BETA-LACTAMASE DOMAIN-CONTAINING"/>
    <property type="match status" value="1"/>
</dbReference>
<reference evidence="3" key="1">
    <citation type="journal article" date="2019" name="Int. J. Syst. Evol. Microbiol.">
        <title>The Global Catalogue of Microorganisms (GCM) 10K type strain sequencing project: providing services to taxonomists for standard genome sequencing and annotation.</title>
        <authorList>
            <consortium name="The Broad Institute Genomics Platform"/>
            <consortium name="The Broad Institute Genome Sequencing Center for Infectious Disease"/>
            <person name="Wu L."/>
            <person name="Ma J."/>
        </authorList>
    </citation>
    <scope>NUCLEOTIDE SEQUENCE [LARGE SCALE GENOMIC DNA]</scope>
    <source>
        <strain evidence="3">ICMP 6774ER</strain>
    </source>
</reference>
<dbReference type="CDD" id="cd07739">
    <property type="entry name" value="metallo-hydrolase-like_MBL-fold"/>
    <property type="match status" value="1"/>
</dbReference>
<dbReference type="Pfam" id="PF00753">
    <property type="entry name" value="Lactamase_B"/>
    <property type="match status" value="1"/>
</dbReference>
<dbReference type="SUPFAM" id="SSF56281">
    <property type="entry name" value="Metallo-hydrolase/oxidoreductase"/>
    <property type="match status" value="1"/>
</dbReference>
<dbReference type="RefSeq" id="WP_379582694.1">
    <property type="nucleotide sequence ID" value="NZ_JBHUFV010000098.1"/>
</dbReference>
<evidence type="ECO:0000313" key="2">
    <source>
        <dbReference type="EMBL" id="MFD1939946.1"/>
    </source>
</evidence>
<comment type="caution">
    <text evidence="2">The sequence shown here is derived from an EMBL/GenBank/DDBJ whole genome shotgun (WGS) entry which is preliminary data.</text>
</comment>
<evidence type="ECO:0000259" key="1">
    <source>
        <dbReference type="SMART" id="SM00849"/>
    </source>
</evidence>
<dbReference type="PANTHER" id="PTHR42951:SF14">
    <property type="entry name" value="METALLO-BETA-LACTAMASE SUPERFAMILY PROTEIN"/>
    <property type="match status" value="1"/>
</dbReference>
<dbReference type="SMART" id="SM00849">
    <property type="entry name" value="Lactamase_B"/>
    <property type="match status" value="1"/>
</dbReference>
<dbReference type="EMBL" id="JBHUFV010000098">
    <property type="protein sequence ID" value="MFD1939946.1"/>
    <property type="molecule type" value="Genomic_DNA"/>
</dbReference>
<gene>
    <name evidence="2" type="ORF">ACFSKW_51665</name>
</gene>
<dbReference type="InterPro" id="IPR001279">
    <property type="entry name" value="Metallo-B-lactamas"/>
</dbReference>
<protein>
    <submittedName>
        <fullName evidence="2">MBL fold metallo-hydrolase</fullName>
    </submittedName>
</protein>
<organism evidence="2 3">
    <name type="scientific">Nonomuraea mangrovi</name>
    <dbReference type="NCBI Taxonomy" id="2316207"/>
    <lineage>
        <taxon>Bacteria</taxon>
        <taxon>Bacillati</taxon>
        <taxon>Actinomycetota</taxon>
        <taxon>Actinomycetes</taxon>
        <taxon>Streptosporangiales</taxon>
        <taxon>Streptosporangiaceae</taxon>
        <taxon>Nonomuraea</taxon>
    </lineage>
</organism>
<feature type="domain" description="Metallo-beta-lactamase" evidence="1">
    <location>
        <begin position="17"/>
        <end position="202"/>
    </location>
</feature>
<keyword evidence="3" id="KW-1185">Reference proteome</keyword>
<sequence length="273" mass="30067">MPNVRFSVHTAGETGLGKTSVLVAGEQQALLIDGQFTLAEQHRVLADVLDSGKHLSAVFVSAADPDYYFGLQVIRQAFPTVRILATPGTVERIEATWRSKLEIWKQLGGNLATDIVIPEPLLGGCLELEDHVFEIRQGDPAAAWRTEYLWNADRRAVLGGAALFSGVHLWTADTAAAEEREGWRRTLDEMSALDPEYVVPGHRTAAGGPLDASVIRFTRDYLVAFETELRDARRRDDQARALRRAMTRRYPSLGGLVNLELGAKVATGEMSWG</sequence>